<dbReference type="RefSeq" id="WP_313915458.1">
    <property type="nucleotide sequence ID" value="NZ_CP135076.1"/>
</dbReference>
<name>A0ABZ0BAM1_9SPHN</name>
<evidence type="ECO:0000313" key="2">
    <source>
        <dbReference type="Proteomes" id="UP001302249"/>
    </source>
</evidence>
<gene>
    <name evidence="1" type="ORF">RPR59_00195</name>
</gene>
<dbReference type="Proteomes" id="UP001302249">
    <property type="component" value="Chromosome"/>
</dbReference>
<organism evidence="1 2">
    <name type="scientific">Stakelama saccharophila</name>
    <dbReference type="NCBI Taxonomy" id="3075605"/>
    <lineage>
        <taxon>Bacteria</taxon>
        <taxon>Pseudomonadati</taxon>
        <taxon>Pseudomonadota</taxon>
        <taxon>Alphaproteobacteria</taxon>
        <taxon>Sphingomonadales</taxon>
        <taxon>Sphingomonadaceae</taxon>
        <taxon>Stakelama</taxon>
    </lineage>
</organism>
<protein>
    <submittedName>
        <fullName evidence="1">Uncharacterized protein</fullName>
    </submittedName>
</protein>
<reference evidence="1 2" key="1">
    <citation type="submission" date="2023-09" db="EMBL/GenBank/DDBJ databases">
        <authorList>
            <person name="Rey-Velasco X."/>
        </authorList>
    </citation>
    <scope>NUCLEOTIDE SEQUENCE [LARGE SCALE GENOMIC DNA]</scope>
    <source>
        <strain evidence="1 2">W311</strain>
    </source>
</reference>
<accession>A0ABZ0BAM1</accession>
<evidence type="ECO:0000313" key="1">
    <source>
        <dbReference type="EMBL" id="WNO53726.1"/>
    </source>
</evidence>
<keyword evidence="2" id="KW-1185">Reference proteome</keyword>
<proteinExistence type="predicted"/>
<sequence>MSGAVGTSPDVLMTTHDHIIRSNLIGHMNDAHAALPICIGQGHEPGHKSS</sequence>
<dbReference type="EMBL" id="CP135076">
    <property type="protein sequence ID" value="WNO53726.1"/>
    <property type="molecule type" value="Genomic_DNA"/>
</dbReference>